<evidence type="ECO:0000313" key="1">
    <source>
        <dbReference type="EMBL" id="TPG36669.1"/>
    </source>
</evidence>
<organism evidence="1 2">
    <name type="scientific">Mycolicibacterium hodleri</name>
    <dbReference type="NCBI Taxonomy" id="49897"/>
    <lineage>
        <taxon>Bacteria</taxon>
        <taxon>Bacillati</taxon>
        <taxon>Actinomycetota</taxon>
        <taxon>Actinomycetes</taxon>
        <taxon>Mycobacteriales</taxon>
        <taxon>Mycobacteriaceae</taxon>
        <taxon>Mycolicibacterium</taxon>
    </lineage>
</organism>
<sequence>MHSYTARFAVAAPAHKVWRVLHPRPPKGSTLPRVIEYPAGSIEILNEGDEAGQGLVRTCVFDVPRYLLSGGKARSWETVTEARIDEVSRYVSISKPLWSRAEGYHRLEEQTDGTTLLTFHETYHVYNPVLRALLEGPVHAKISADNLSTYEHALAYAGQTRRLS</sequence>
<dbReference type="Gene3D" id="3.30.530.20">
    <property type="match status" value="1"/>
</dbReference>
<name>A0A502EHW1_9MYCO</name>
<dbReference type="InterPro" id="IPR023393">
    <property type="entry name" value="START-like_dom_sf"/>
</dbReference>
<dbReference type="AlphaFoldDB" id="A0A502EHW1"/>
<evidence type="ECO:0000313" key="2">
    <source>
        <dbReference type="Proteomes" id="UP000320095"/>
    </source>
</evidence>
<proteinExistence type="predicted"/>
<reference evidence="1 2" key="1">
    <citation type="journal article" date="2019" name="Environ. Microbiol.">
        <title>Species interactions and distinct microbial communities in high Arctic permafrost affected cryosols are associated with the CH4 and CO2 gas fluxes.</title>
        <authorList>
            <person name="Altshuler I."/>
            <person name="Hamel J."/>
            <person name="Turney S."/>
            <person name="Magnuson E."/>
            <person name="Levesque R."/>
            <person name="Greer C."/>
            <person name="Whyte L.G."/>
        </authorList>
    </citation>
    <scope>NUCLEOTIDE SEQUENCE [LARGE SCALE GENOMIC DNA]</scope>
    <source>
        <strain evidence="1 2">S5.20</strain>
    </source>
</reference>
<keyword evidence="2" id="KW-1185">Reference proteome</keyword>
<accession>A0A502EHW1</accession>
<dbReference type="Proteomes" id="UP000320095">
    <property type="component" value="Unassembled WGS sequence"/>
</dbReference>
<comment type="caution">
    <text evidence="1">The sequence shown here is derived from an EMBL/GenBank/DDBJ whole genome shotgun (WGS) entry which is preliminary data.</text>
</comment>
<dbReference type="OrthoDB" id="4742150at2"/>
<gene>
    <name evidence="1" type="ORF">EAH80_01600</name>
</gene>
<dbReference type="SUPFAM" id="SSF55961">
    <property type="entry name" value="Bet v1-like"/>
    <property type="match status" value="1"/>
</dbReference>
<protein>
    <submittedName>
        <fullName evidence="1">SRPBCC family protein</fullName>
    </submittedName>
</protein>
<dbReference type="CDD" id="cd07812">
    <property type="entry name" value="SRPBCC"/>
    <property type="match status" value="1"/>
</dbReference>
<dbReference type="RefSeq" id="WP_140687436.1">
    <property type="nucleotide sequence ID" value="NZ_RCZG01000001.1"/>
</dbReference>
<dbReference type="EMBL" id="RCZG01000001">
    <property type="protein sequence ID" value="TPG36669.1"/>
    <property type="molecule type" value="Genomic_DNA"/>
</dbReference>